<feature type="domain" description="Mor transcription activator" evidence="1">
    <location>
        <begin position="6"/>
        <end position="96"/>
    </location>
</feature>
<dbReference type="InterPro" id="IPR014875">
    <property type="entry name" value="Mor_transcription_activator"/>
</dbReference>
<reference evidence="2" key="1">
    <citation type="journal article" date="2021" name="PeerJ">
        <title>Extensive microbial diversity within the chicken gut microbiome revealed by metagenomics and culture.</title>
        <authorList>
            <person name="Gilroy R."/>
            <person name="Ravi A."/>
            <person name="Getino M."/>
            <person name="Pursley I."/>
            <person name="Horton D.L."/>
            <person name="Alikhan N.F."/>
            <person name="Baker D."/>
            <person name="Gharbi K."/>
            <person name="Hall N."/>
            <person name="Watson M."/>
            <person name="Adriaenssens E.M."/>
            <person name="Foster-Nyarko E."/>
            <person name="Jarju S."/>
            <person name="Secka A."/>
            <person name="Antonio M."/>
            <person name="Oren A."/>
            <person name="Chaudhuri R.R."/>
            <person name="La Ragione R."/>
            <person name="Hildebrand F."/>
            <person name="Pallen M.J."/>
        </authorList>
    </citation>
    <scope>NUCLEOTIDE SEQUENCE</scope>
    <source>
        <strain evidence="2">ChiSxjej3B15-24422</strain>
    </source>
</reference>
<evidence type="ECO:0000259" key="1">
    <source>
        <dbReference type="Pfam" id="PF08765"/>
    </source>
</evidence>
<proteinExistence type="predicted"/>
<dbReference type="PANTHER" id="PTHR37812:SF1">
    <property type="entry name" value="MU-LIKE PROPHAGE FLUMU PROTEIN C"/>
    <property type="match status" value="1"/>
</dbReference>
<gene>
    <name evidence="2" type="ORF">H9831_12860</name>
</gene>
<dbReference type="Pfam" id="PF08765">
    <property type="entry name" value="Mor"/>
    <property type="match status" value="1"/>
</dbReference>
<evidence type="ECO:0000313" key="2">
    <source>
        <dbReference type="EMBL" id="HIY61548.1"/>
    </source>
</evidence>
<accession>A0A9D1YSF8</accession>
<reference evidence="2" key="2">
    <citation type="submission" date="2021-04" db="EMBL/GenBank/DDBJ databases">
        <authorList>
            <person name="Gilroy R."/>
        </authorList>
    </citation>
    <scope>NUCLEOTIDE SEQUENCE</scope>
    <source>
        <strain evidence="2">ChiSxjej3B15-24422</strain>
    </source>
</reference>
<name>A0A9D1YSF8_9FIRM</name>
<organism evidence="2 3">
    <name type="scientific">Candidatus Eisenbergiella pullistercoris</name>
    <dbReference type="NCBI Taxonomy" id="2838555"/>
    <lineage>
        <taxon>Bacteria</taxon>
        <taxon>Bacillati</taxon>
        <taxon>Bacillota</taxon>
        <taxon>Clostridia</taxon>
        <taxon>Lachnospirales</taxon>
        <taxon>Lachnospiraceae</taxon>
        <taxon>Eisenbergiella</taxon>
    </lineage>
</organism>
<dbReference type="AlphaFoldDB" id="A0A9D1YSF8"/>
<dbReference type="NCBIfam" id="NF040785">
    <property type="entry name" value="CD3324_fam"/>
    <property type="match status" value="1"/>
</dbReference>
<dbReference type="EMBL" id="DXDD01000158">
    <property type="protein sequence ID" value="HIY61548.1"/>
    <property type="molecule type" value="Genomic_DNA"/>
</dbReference>
<evidence type="ECO:0000313" key="3">
    <source>
        <dbReference type="Proteomes" id="UP000824007"/>
    </source>
</evidence>
<dbReference type="InterPro" id="IPR052411">
    <property type="entry name" value="c-mor_Regulatory_Protein"/>
</dbReference>
<protein>
    <recommendedName>
        <fullName evidence="1">Mor transcription activator domain-containing protein</fullName>
    </recommendedName>
</protein>
<dbReference type="Gene3D" id="1.10.10.60">
    <property type="entry name" value="Homeodomain-like"/>
    <property type="match status" value="1"/>
</dbReference>
<dbReference type="InterPro" id="IPR049739">
    <property type="entry name" value="YraL-like"/>
</dbReference>
<dbReference type="SUPFAM" id="SSF46689">
    <property type="entry name" value="Homeodomain-like"/>
    <property type="match status" value="1"/>
</dbReference>
<dbReference type="PANTHER" id="PTHR37812">
    <property type="entry name" value="MU-LIKE PROPHAGE FLUMU PROTEIN C"/>
    <property type="match status" value="1"/>
</dbReference>
<dbReference type="Proteomes" id="UP000824007">
    <property type="component" value="Unassembled WGS sequence"/>
</dbReference>
<dbReference type="InterPro" id="IPR009057">
    <property type="entry name" value="Homeodomain-like_sf"/>
</dbReference>
<comment type="caution">
    <text evidence="2">The sequence shown here is derived from an EMBL/GenBank/DDBJ whole genome shotgun (WGS) entry which is preliminary data.</text>
</comment>
<sequence>MGYRKAADVLPKQLIAEIQKYIDGEMLYIPRKCEEHSRWGEKSGTRESLELRNRRILEEYCSGKTVSDLAENYFLSVKSIQRILREKIPPEGKERQGGNTIEQRK</sequence>